<dbReference type="GO" id="GO:0006435">
    <property type="term" value="P:threonyl-tRNA aminoacylation"/>
    <property type="evidence" value="ECO:0007669"/>
    <property type="project" value="InterPro"/>
</dbReference>
<evidence type="ECO:0000256" key="7">
    <source>
        <dbReference type="ARBA" id="ARBA00022840"/>
    </source>
</evidence>
<evidence type="ECO:0000256" key="2">
    <source>
        <dbReference type="ARBA" id="ARBA00008226"/>
    </source>
</evidence>
<dbReference type="CDD" id="cd00860">
    <property type="entry name" value="ThrRS_anticodon"/>
    <property type="match status" value="1"/>
</dbReference>
<dbReference type="InterPro" id="IPR002314">
    <property type="entry name" value="aa-tRNA-synt_IIb"/>
</dbReference>
<accession>A0AAW0S4W6</accession>
<dbReference type="InterPro" id="IPR045864">
    <property type="entry name" value="aa-tRNA-synth_II/BPL/LPL"/>
</dbReference>
<gene>
    <name evidence="13" type="primary">THS1_1</name>
    <name evidence="13" type="ORF">G3M48_006466</name>
</gene>
<dbReference type="Pfam" id="PF07973">
    <property type="entry name" value="tRNA_SAD"/>
    <property type="match status" value="1"/>
</dbReference>
<dbReference type="InterPro" id="IPR047246">
    <property type="entry name" value="ThrRS_anticodon"/>
</dbReference>
<name>A0AAW0S4W6_9HYPO</name>
<dbReference type="PRINTS" id="PR01047">
    <property type="entry name" value="TRNASYNTHTHR"/>
</dbReference>
<evidence type="ECO:0000256" key="9">
    <source>
        <dbReference type="ARBA" id="ARBA00023146"/>
    </source>
</evidence>
<proteinExistence type="inferred from homology"/>
<dbReference type="PANTHER" id="PTHR11451">
    <property type="entry name" value="THREONINE-TRNA LIGASE"/>
    <property type="match status" value="1"/>
</dbReference>
<keyword evidence="6" id="KW-0547">Nucleotide-binding</keyword>
<dbReference type="Pfam" id="PF03129">
    <property type="entry name" value="HGTP_anticodon"/>
    <property type="match status" value="1"/>
</dbReference>
<comment type="subcellular location">
    <subcellularLocation>
        <location evidence="1">Cytoplasm</location>
    </subcellularLocation>
</comment>
<keyword evidence="8" id="KW-0648">Protein biosynthesis</keyword>
<dbReference type="InterPro" id="IPR018163">
    <property type="entry name" value="Thr/Ala-tRNA-synth_IIc_edit"/>
</dbReference>
<dbReference type="AlphaFoldDB" id="A0AAW0S4W6"/>
<evidence type="ECO:0000313" key="13">
    <source>
        <dbReference type="EMBL" id="KAK8149582.1"/>
    </source>
</evidence>
<keyword evidence="4" id="KW-0963">Cytoplasm</keyword>
<dbReference type="InterPro" id="IPR002320">
    <property type="entry name" value="Thr-tRNA-ligase_IIa"/>
</dbReference>
<feature type="domain" description="Aminoacyl-transfer RNA synthetases class-II family profile" evidence="12">
    <location>
        <begin position="501"/>
        <end position="803"/>
    </location>
</feature>
<sequence>MTVLIDGQATIVDEYEEYINSTSEKILDILAGYFWSSENQSGKREDIHWPGRQMFAQHVMHWIRRNESVKMTLPAFPFKSSNPNKVTGLLPDCGEYLGLQRLNQICLDIRKVYGHGAHVIIATDGAAFNDLLLISDETVWKYGRAVKAMVKSNGFGENIEVMHAAEILGLVEEGLLSEDLFYKTTTQARQMIEDKFCASEEQIRQLVETDPDSRLTFTGFKAFCKLDMEKTDMKKHALSNKAYMKAISSLCIQMMGRSEGFGKLIRAKMPHHIRLSIHPSSGAVKLSVCLVPQPSGSISRSPWMSSIAVSKDGVRYTVHAKDVRDTHELILKDGLPWFYKERTVPLSAGIVRRNGYFEKLWNKYNYELQQKPRSEIDVTVLTDSGKESSSAVLEGRALQIVGAKGTFDRLEVTKAELQEMFCYNKYKMRFINELGDMDMATVYRCGSFIDIGTGPHIQNSSKIKAFKILQNSASYFLGDVNKDSLNRTAAVAFPNKKLMNDHLEQLTENEKLSHLHIGKRQELFFFDAMSPGSAFLLPNGTKIFNALQQLLRQEYCTQGYQEVQTPNIYNTAIWKTSGHWQHYKENMFRLDIDGSEWALKPMNCPGHFLLFGHKTWSYRDLPLRIADFGVLHRNEASGALRGLTRVRKFQQDDSHIFCTDDQIASEIENIFRFLEKIYGIFGFTFKLKLSTRPDKYLGDLATWDYAEAQLRHALTKCYSDDWVENLGDGAFYGPKIDITIEDAFKREFQCATIQLDYQAPVKFDLKYAGKNGLCKPVVIHRAIIGSFERFLAILTEHFGGNWPFWISPCQILVIPVAPGLDDYAQQVHALLRADGFHVQVDLSSNTLKKKIRSGELAQYNFIFVVGAREEKSHSVSVRYHDSVGPFVYSSAVQAKYMFRTTHE</sequence>
<comment type="catalytic activity">
    <reaction evidence="11">
        <text>tRNA(Thr) + L-threonine + ATP = L-threonyl-tRNA(Thr) + AMP + diphosphate + H(+)</text>
        <dbReference type="Rhea" id="RHEA:24624"/>
        <dbReference type="Rhea" id="RHEA-COMP:9670"/>
        <dbReference type="Rhea" id="RHEA-COMP:9704"/>
        <dbReference type="ChEBI" id="CHEBI:15378"/>
        <dbReference type="ChEBI" id="CHEBI:30616"/>
        <dbReference type="ChEBI" id="CHEBI:33019"/>
        <dbReference type="ChEBI" id="CHEBI:57926"/>
        <dbReference type="ChEBI" id="CHEBI:78442"/>
        <dbReference type="ChEBI" id="CHEBI:78534"/>
        <dbReference type="ChEBI" id="CHEBI:456215"/>
        <dbReference type="EC" id="6.1.1.3"/>
    </reaction>
</comment>
<dbReference type="SUPFAM" id="SSF55186">
    <property type="entry name" value="ThrRS/AlaRS common domain"/>
    <property type="match status" value="1"/>
</dbReference>
<dbReference type="Gene3D" id="3.30.980.10">
    <property type="entry name" value="Threonyl-trna Synthetase, Chain A, domain 2"/>
    <property type="match status" value="1"/>
</dbReference>
<evidence type="ECO:0000313" key="14">
    <source>
        <dbReference type="Proteomes" id="UP001397290"/>
    </source>
</evidence>
<evidence type="ECO:0000256" key="11">
    <source>
        <dbReference type="ARBA" id="ARBA00049515"/>
    </source>
</evidence>
<dbReference type="GO" id="GO:0004829">
    <property type="term" value="F:threonine-tRNA ligase activity"/>
    <property type="evidence" value="ECO:0007669"/>
    <property type="project" value="UniProtKB-EC"/>
</dbReference>
<evidence type="ECO:0000256" key="4">
    <source>
        <dbReference type="ARBA" id="ARBA00022490"/>
    </source>
</evidence>
<dbReference type="Gene3D" id="3.40.50.800">
    <property type="entry name" value="Anticodon-binding domain"/>
    <property type="match status" value="1"/>
</dbReference>
<dbReference type="PANTHER" id="PTHR11451:SF46">
    <property type="entry name" value="THREONINE--TRNA LIGASE"/>
    <property type="match status" value="1"/>
</dbReference>
<dbReference type="InterPro" id="IPR036621">
    <property type="entry name" value="Anticodon-bd_dom_sf"/>
</dbReference>
<dbReference type="FunFam" id="3.30.930.10:FF:000019">
    <property type="entry name" value="Threonine--tRNA ligase"/>
    <property type="match status" value="1"/>
</dbReference>
<reference evidence="13 14" key="1">
    <citation type="submission" date="2020-02" db="EMBL/GenBank/DDBJ databases">
        <title>Comparative genomics of the hypocrealean fungal genus Beauvera.</title>
        <authorList>
            <person name="Showalter D.N."/>
            <person name="Bushley K.E."/>
            <person name="Rehner S.A."/>
        </authorList>
    </citation>
    <scope>NUCLEOTIDE SEQUENCE [LARGE SCALE GENOMIC DNA]</scope>
    <source>
        <strain evidence="13 14">ARSEF4384</strain>
    </source>
</reference>
<dbReference type="InterPro" id="IPR033728">
    <property type="entry name" value="ThrRS_core"/>
</dbReference>
<dbReference type="EMBL" id="JAAHCF010000044">
    <property type="protein sequence ID" value="KAK8149582.1"/>
    <property type="molecule type" value="Genomic_DNA"/>
</dbReference>
<dbReference type="InterPro" id="IPR004154">
    <property type="entry name" value="Anticodon-bd"/>
</dbReference>
<dbReference type="GO" id="GO:0005524">
    <property type="term" value="F:ATP binding"/>
    <property type="evidence" value="ECO:0007669"/>
    <property type="project" value="UniProtKB-KW"/>
</dbReference>
<evidence type="ECO:0000256" key="1">
    <source>
        <dbReference type="ARBA" id="ARBA00004496"/>
    </source>
</evidence>
<dbReference type="GO" id="GO:0005739">
    <property type="term" value="C:mitochondrion"/>
    <property type="evidence" value="ECO:0007669"/>
    <property type="project" value="TreeGrafter"/>
</dbReference>
<dbReference type="Gene3D" id="3.30.930.10">
    <property type="entry name" value="Bira Bifunctional Protein, Domain 2"/>
    <property type="match status" value="1"/>
</dbReference>
<protein>
    <recommendedName>
        <fullName evidence="3">threonine--tRNA ligase</fullName>
        <ecNumber evidence="3">6.1.1.3</ecNumber>
    </recommendedName>
    <alternativeName>
        <fullName evidence="10">Threonyl-tRNA synthetase</fullName>
    </alternativeName>
</protein>
<evidence type="ECO:0000256" key="8">
    <source>
        <dbReference type="ARBA" id="ARBA00022917"/>
    </source>
</evidence>
<evidence type="ECO:0000259" key="12">
    <source>
        <dbReference type="PROSITE" id="PS50862"/>
    </source>
</evidence>
<dbReference type="SMART" id="SM00863">
    <property type="entry name" value="tRNA_SAD"/>
    <property type="match status" value="1"/>
</dbReference>
<evidence type="ECO:0000256" key="10">
    <source>
        <dbReference type="ARBA" id="ARBA00031900"/>
    </source>
</evidence>
<evidence type="ECO:0000256" key="6">
    <source>
        <dbReference type="ARBA" id="ARBA00022741"/>
    </source>
</evidence>
<dbReference type="PROSITE" id="PS50862">
    <property type="entry name" value="AA_TRNA_LIGASE_II"/>
    <property type="match status" value="1"/>
</dbReference>
<evidence type="ECO:0000256" key="5">
    <source>
        <dbReference type="ARBA" id="ARBA00022598"/>
    </source>
</evidence>
<keyword evidence="9" id="KW-0030">Aminoacyl-tRNA synthetase</keyword>
<dbReference type="InterPro" id="IPR012947">
    <property type="entry name" value="tRNA_SAD"/>
</dbReference>
<dbReference type="InterPro" id="IPR007817">
    <property type="entry name" value="Isocyanide_synthase_DIT1"/>
</dbReference>
<dbReference type="NCBIfam" id="TIGR00418">
    <property type="entry name" value="thrS"/>
    <property type="match status" value="1"/>
</dbReference>
<dbReference type="Proteomes" id="UP001397290">
    <property type="component" value="Unassembled WGS sequence"/>
</dbReference>
<dbReference type="SUPFAM" id="SSF55681">
    <property type="entry name" value="Class II aaRS and biotin synthetases"/>
    <property type="match status" value="1"/>
</dbReference>
<comment type="similarity">
    <text evidence="2">Belongs to the class-II aminoacyl-tRNA synthetase family.</text>
</comment>
<keyword evidence="5" id="KW-0436">Ligase</keyword>
<keyword evidence="14" id="KW-1185">Reference proteome</keyword>
<comment type="caution">
    <text evidence="13">The sequence shown here is derived from an EMBL/GenBank/DDBJ whole genome shotgun (WGS) entry which is preliminary data.</text>
</comment>
<dbReference type="Pfam" id="PF00587">
    <property type="entry name" value="tRNA-synt_2b"/>
    <property type="match status" value="1"/>
</dbReference>
<dbReference type="Pfam" id="PF05141">
    <property type="entry name" value="DIT1_PvcA"/>
    <property type="match status" value="1"/>
</dbReference>
<dbReference type="CDD" id="cd00771">
    <property type="entry name" value="ThrRS_core"/>
    <property type="match status" value="1"/>
</dbReference>
<dbReference type="SUPFAM" id="SSF52954">
    <property type="entry name" value="Class II aaRS ABD-related"/>
    <property type="match status" value="1"/>
</dbReference>
<dbReference type="EC" id="6.1.1.3" evidence="3"/>
<keyword evidence="7" id="KW-0067">ATP-binding</keyword>
<evidence type="ECO:0000256" key="3">
    <source>
        <dbReference type="ARBA" id="ARBA00013163"/>
    </source>
</evidence>
<organism evidence="13 14">
    <name type="scientific">Beauveria asiatica</name>
    <dbReference type="NCBI Taxonomy" id="1069075"/>
    <lineage>
        <taxon>Eukaryota</taxon>
        <taxon>Fungi</taxon>
        <taxon>Dikarya</taxon>
        <taxon>Ascomycota</taxon>
        <taxon>Pezizomycotina</taxon>
        <taxon>Sordariomycetes</taxon>
        <taxon>Hypocreomycetidae</taxon>
        <taxon>Hypocreales</taxon>
        <taxon>Cordycipitaceae</taxon>
        <taxon>Beauveria</taxon>
    </lineage>
</organism>
<dbReference type="InterPro" id="IPR006195">
    <property type="entry name" value="aa-tRNA-synth_II"/>
</dbReference>